<name>A0ABX9VUB7_AGGAP</name>
<comment type="caution">
    <text evidence="1">The sequence shown here is derived from an EMBL/GenBank/DDBJ whole genome shotgun (WGS) entry which is preliminary data.</text>
</comment>
<dbReference type="RefSeq" id="WP_050693913.1">
    <property type="nucleotide sequence ID" value="NZ_CP012067.1"/>
</dbReference>
<evidence type="ECO:0008006" key="3">
    <source>
        <dbReference type="Google" id="ProtNLM"/>
    </source>
</evidence>
<proteinExistence type="predicted"/>
<dbReference type="EMBL" id="QMGS01000070">
    <property type="protein sequence ID" value="RMW81434.1"/>
    <property type="molecule type" value="Genomic_DNA"/>
</dbReference>
<sequence>MSDDVISNAIALIALLLSAYSLCQTKRTEDLANQREEKRDKLSKIFELEQKLDFILANRKDEIIRYKVETFQKDLSIFCKLYKLDADAVFRCYARIYVPLTNDGEDASLNLNELFRSAGELVNLLK</sequence>
<evidence type="ECO:0000313" key="2">
    <source>
        <dbReference type="Proteomes" id="UP000274211"/>
    </source>
</evidence>
<evidence type="ECO:0000313" key="1">
    <source>
        <dbReference type="EMBL" id="RMW81434.1"/>
    </source>
</evidence>
<accession>A0ABX9VUB7</accession>
<protein>
    <recommendedName>
        <fullName evidence="3">DUF4760 domain-containing protein</fullName>
    </recommendedName>
</protein>
<dbReference type="Proteomes" id="UP000274211">
    <property type="component" value="Unassembled WGS sequence"/>
</dbReference>
<reference evidence="1 2" key="1">
    <citation type="journal article" date="2019" name="J. Oral Microbiol.">
        <title>Role of OmpA1 and OmpA2 in Aggregatibacter actinomycetemcomitans and Aggregatibacter aphrophilus serum resistance.</title>
        <authorList>
            <person name="Lindholm M."/>
            <person name="Min Aung K."/>
            <person name="Nyunt Wai S."/>
            <person name="Oscarsson J."/>
        </authorList>
    </citation>
    <scope>NUCLEOTIDE SEQUENCE [LARGE SCALE GENOMIC DNA]</scope>
    <source>
        <strain evidence="1 2">HK83</strain>
    </source>
</reference>
<organism evidence="1 2">
    <name type="scientific">Aggregatibacter aphrophilus</name>
    <name type="common">Haemophilus aphrophilus</name>
    <dbReference type="NCBI Taxonomy" id="732"/>
    <lineage>
        <taxon>Bacteria</taxon>
        <taxon>Pseudomonadati</taxon>
        <taxon>Pseudomonadota</taxon>
        <taxon>Gammaproteobacteria</taxon>
        <taxon>Pasteurellales</taxon>
        <taxon>Pasteurellaceae</taxon>
        <taxon>Aggregatibacter</taxon>
    </lineage>
</organism>
<gene>
    <name evidence="1" type="ORF">DOL88_08040</name>
</gene>
<keyword evidence="2" id="KW-1185">Reference proteome</keyword>